<evidence type="ECO:0000256" key="6">
    <source>
        <dbReference type="SAM" id="Phobius"/>
    </source>
</evidence>
<dbReference type="InterPro" id="IPR050710">
    <property type="entry name" value="Band7/mec-2_domain"/>
</dbReference>
<feature type="domain" description="Band 7" evidence="7">
    <location>
        <begin position="51"/>
        <end position="233"/>
    </location>
</feature>
<reference evidence="8" key="1">
    <citation type="submission" date="2018-05" db="EMBL/GenBank/DDBJ databases">
        <authorList>
            <person name="Lanie J.A."/>
            <person name="Ng W.-L."/>
            <person name="Kazmierczak K.M."/>
            <person name="Andrzejewski T.M."/>
            <person name="Davidsen T.M."/>
            <person name="Wayne K.J."/>
            <person name="Tettelin H."/>
            <person name="Glass J.I."/>
            <person name="Rusch D."/>
            <person name="Podicherti R."/>
            <person name="Tsui H.-C.T."/>
            <person name="Winkler M.E."/>
        </authorList>
    </citation>
    <scope>NUCLEOTIDE SEQUENCE</scope>
</reference>
<comment type="similarity">
    <text evidence="2">Belongs to the band 7/mec-2 family. HflK subfamily.</text>
</comment>
<keyword evidence="3 6" id="KW-0812">Transmembrane</keyword>
<accession>A0A381W4L8</accession>
<keyword evidence="4 6" id="KW-1133">Transmembrane helix</keyword>
<dbReference type="SUPFAM" id="SSF117892">
    <property type="entry name" value="Band 7/SPFH domain"/>
    <property type="match status" value="1"/>
</dbReference>
<evidence type="ECO:0000313" key="8">
    <source>
        <dbReference type="EMBL" id="SVA47490.1"/>
    </source>
</evidence>
<dbReference type="AlphaFoldDB" id="A0A381W4L8"/>
<evidence type="ECO:0000256" key="2">
    <source>
        <dbReference type="ARBA" id="ARBA00006971"/>
    </source>
</evidence>
<dbReference type="EMBL" id="UINC01010697">
    <property type="protein sequence ID" value="SVA47490.1"/>
    <property type="molecule type" value="Genomic_DNA"/>
</dbReference>
<comment type="subcellular location">
    <subcellularLocation>
        <location evidence="1">Membrane</location>
    </subcellularLocation>
</comment>
<feature type="transmembrane region" description="Helical" evidence="6">
    <location>
        <begin position="32"/>
        <end position="56"/>
    </location>
</feature>
<evidence type="ECO:0000256" key="4">
    <source>
        <dbReference type="ARBA" id="ARBA00022989"/>
    </source>
</evidence>
<sequence>MYRQEEPEVNLEKLFSRFKSIFGRFGGSGKGIGPVVILVIIGIAAAVWAASGVFTVNPGEEAALKRFGAYSDTKGPGLQWWWPGPIGARDIVRVDEVRRLELGIRGDTPVLSESLMISGDPDEDGRPGEAPNIVDVQLLVQYDIKNLKNYLYKVVSPEGATLKDATETSLRQVVGSRPIDDVLTDKKEAVQFDTKKKLQDILDNYQSGINIREVKLLNVFAPEQVKDAFDDVVRAKEDKAKIINLADAYKEDVLPRARGEASKALQDAEGFRQQKIAIATGEAERFKAIQREYVKSRDITRKRLYLEAMEDILPGISKILGDPGEVILMAPDKNRGNVVPVPIPGGNE</sequence>
<dbReference type="NCBIfam" id="TIGR01933">
    <property type="entry name" value="hflK"/>
    <property type="match status" value="1"/>
</dbReference>
<dbReference type="SMART" id="SM00244">
    <property type="entry name" value="PHB"/>
    <property type="match status" value="1"/>
</dbReference>
<keyword evidence="5 6" id="KW-0472">Membrane</keyword>
<dbReference type="Gene3D" id="3.30.479.30">
    <property type="entry name" value="Band 7 domain"/>
    <property type="match status" value="1"/>
</dbReference>
<gene>
    <name evidence="8" type="ORF">METZ01_LOCUS100344</name>
</gene>
<dbReference type="GO" id="GO:0016020">
    <property type="term" value="C:membrane"/>
    <property type="evidence" value="ECO:0007669"/>
    <property type="project" value="UniProtKB-SubCell"/>
</dbReference>
<evidence type="ECO:0000256" key="1">
    <source>
        <dbReference type="ARBA" id="ARBA00004370"/>
    </source>
</evidence>
<protein>
    <recommendedName>
        <fullName evidence="7">Band 7 domain-containing protein</fullName>
    </recommendedName>
</protein>
<dbReference type="PANTHER" id="PTHR43327:SF2">
    <property type="entry name" value="MODULATOR OF FTSH PROTEASE HFLK"/>
    <property type="match status" value="1"/>
</dbReference>
<dbReference type="PANTHER" id="PTHR43327">
    <property type="entry name" value="STOMATIN-LIKE PROTEIN 2, MITOCHONDRIAL"/>
    <property type="match status" value="1"/>
</dbReference>
<dbReference type="InterPro" id="IPR001107">
    <property type="entry name" value="Band_7"/>
</dbReference>
<dbReference type="InterPro" id="IPR036013">
    <property type="entry name" value="Band_7/SPFH_dom_sf"/>
</dbReference>
<evidence type="ECO:0000256" key="5">
    <source>
        <dbReference type="ARBA" id="ARBA00023136"/>
    </source>
</evidence>
<evidence type="ECO:0000256" key="3">
    <source>
        <dbReference type="ARBA" id="ARBA00022692"/>
    </source>
</evidence>
<dbReference type="Pfam" id="PF01145">
    <property type="entry name" value="Band_7"/>
    <property type="match status" value="1"/>
</dbReference>
<organism evidence="8">
    <name type="scientific">marine metagenome</name>
    <dbReference type="NCBI Taxonomy" id="408172"/>
    <lineage>
        <taxon>unclassified sequences</taxon>
        <taxon>metagenomes</taxon>
        <taxon>ecological metagenomes</taxon>
    </lineage>
</organism>
<name>A0A381W4L8_9ZZZZ</name>
<dbReference type="InterPro" id="IPR010201">
    <property type="entry name" value="HflK"/>
</dbReference>
<proteinExistence type="inferred from homology"/>
<evidence type="ECO:0000259" key="7">
    <source>
        <dbReference type="SMART" id="SM00244"/>
    </source>
</evidence>
<dbReference type="CDD" id="cd03404">
    <property type="entry name" value="SPFH_HflK"/>
    <property type="match status" value="1"/>
</dbReference>